<dbReference type="InterPro" id="IPR050415">
    <property type="entry name" value="MRET"/>
</dbReference>
<keyword evidence="4 9" id="KW-0560">Oxidoreductase</keyword>
<evidence type="ECO:0000256" key="4">
    <source>
        <dbReference type="ARBA" id="ARBA00023002"/>
    </source>
</evidence>
<dbReference type="GO" id="GO:0051537">
    <property type="term" value="F:2 iron, 2 sulfur cluster binding"/>
    <property type="evidence" value="ECO:0007669"/>
    <property type="project" value="UniProtKB-KW"/>
</dbReference>
<organism evidence="9 10">
    <name type="scientific">Cupriavidus necator (strain ATCC 43291 / DSM 13513 / CCUG 52238 / LMG 8453 / N-1)</name>
    <name type="common">Ralstonia eutropha</name>
    <dbReference type="NCBI Taxonomy" id="1042878"/>
    <lineage>
        <taxon>Bacteria</taxon>
        <taxon>Pseudomonadati</taxon>
        <taxon>Pseudomonadota</taxon>
        <taxon>Betaproteobacteria</taxon>
        <taxon>Burkholderiales</taxon>
        <taxon>Burkholderiaceae</taxon>
        <taxon>Cupriavidus</taxon>
    </lineage>
</organism>
<keyword evidence="1" id="KW-0285">Flavoprotein</keyword>
<dbReference type="InterPro" id="IPR012675">
    <property type="entry name" value="Beta-grasp_dom_sf"/>
</dbReference>
<proteinExistence type="predicted"/>
<dbReference type="InterPro" id="IPR001041">
    <property type="entry name" value="2Fe-2S_ferredoxin-type"/>
</dbReference>
<reference evidence="9 10" key="1">
    <citation type="journal article" date="2011" name="J. Bacteriol.">
        <title>Complete genome sequence of the type strain Cupriavidus necator N-1.</title>
        <authorList>
            <person name="Poehlein A."/>
            <person name="Kusian B."/>
            <person name="Friedrich B."/>
            <person name="Daniel R."/>
            <person name="Bowien B."/>
        </authorList>
    </citation>
    <scope>NUCLEOTIDE SEQUENCE [LARGE SCALE GENOMIC DNA]</scope>
    <source>
        <strain evidence="10">ATCC 43291 / DSM 13513 / CCUG 52238 / LMG 8453 / N-1</strain>
    </source>
</reference>
<evidence type="ECO:0000259" key="7">
    <source>
        <dbReference type="PROSITE" id="PS51085"/>
    </source>
</evidence>
<dbReference type="AlphaFoldDB" id="G0ERV6"/>
<dbReference type="KEGG" id="cnc:CNE_1c00140"/>
<name>G0ERV6_CUPNN</name>
<feature type="domain" description="2Fe-2S ferredoxin-type" evidence="7">
    <location>
        <begin position="238"/>
        <end position="325"/>
    </location>
</feature>
<dbReference type="GO" id="GO:0046872">
    <property type="term" value="F:metal ion binding"/>
    <property type="evidence" value="ECO:0007669"/>
    <property type="project" value="UniProtKB-KW"/>
</dbReference>
<dbReference type="PROSITE" id="PS00197">
    <property type="entry name" value="2FE2S_FER_1"/>
    <property type="match status" value="1"/>
</dbReference>
<dbReference type="Gene3D" id="3.10.20.30">
    <property type="match status" value="1"/>
</dbReference>
<protein>
    <submittedName>
        <fullName evidence="9">Vanillate O-demethylase oxidoreductase protein VanB</fullName>
        <ecNumber evidence="9">1.14.13.82</ecNumber>
    </submittedName>
</protein>
<dbReference type="InterPro" id="IPR017938">
    <property type="entry name" value="Riboflavin_synthase-like_b-brl"/>
</dbReference>
<dbReference type="SUPFAM" id="SSF54292">
    <property type="entry name" value="2Fe-2S ferredoxin-like"/>
    <property type="match status" value="1"/>
</dbReference>
<dbReference type="Gene3D" id="2.40.30.10">
    <property type="entry name" value="Translation factors"/>
    <property type="match status" value="1"/>
</dbReference>
<dbReference type="CDD" id="cd06185">
    <property type="entry name" value="PDR_like"/>
    <property type="match status" value="1"/>
</dbReference>
<dbReference type="RefSeq" id="WP_013955114.1">
    <property type="nucleotide sequence ID" value="NC_015726.1"/>
</dbReference>
<evidence type="ECO:0000256" key="3">
    <source>
        <dbReference type="ARBA" id="ARBA00022723"/>
    </source>
</evidence>
<keyword evidence="2" id="KW-0001">2Fe-2S</keyword>
<dbReference type="Gene3D" id="3.40.50.80">
    <property type="entry name" value="Nucleotide-binding domain of ferredoxin-NADP reductase (FNR) module"/>
    <property type="match status" value="1"/>
</dbReference>
<dbReference type="Pfam" id="PF00111">
    <property type="entry name" value="Fer2"/>
    <property type="match status" value="1"/>
</dbReference>
<dbReference type="SUPFAM" id="SSF52343">
    <property type="entry name" value="Ferredoxin reductase-like, C-terminal NADP-linked domain"/>
    <property type="match status" value="1"/>
</dbReference>
<evidence type="ECO:0000256" key="5">
    <source>
        <dbReference type="ARBA" id="ARBA00023004"/>
    </source>
</evidence>
<evidence type="ECO:0000256" key="2">
    <source>
        <dbReference type="ARBA" id="ARBA00022714"/>
    </source>
</evidence>
<keyword evidence="5" id="KW-0408">Iron</keyword>
<dbReference type="PANTHER" id="PTHR47354:SF1">
    <property type="entry name" value="CARNITINE MONOOXYGENASE REDUCTASE SUBUNIT"/>
    <property type="match status" value="1"/>
</dbReference>
<evidence type="ECO:0000313" key="10">
    <source>
        <dbReference type="Proteomes" id="UP000006798"/>
    </source>
</evidence>
<dbReference type="InterPro" id="IPR039261">
    <property type="entry name" value="FNR_nucleotide-bd"/>
</dbReference>
<dbReference type="SUPFAM" id="SSF63380">
    <property type="entry name" value="Riboflavin synthase domain-like"/>
    <property type="match status" value="1"/>
</dbReference>
<dbReference type="PROSITE" id="PS51384">
    <property type="entry name" value="FAD_FR"/>
    <property type="match status" value="1"/>
</dbReference>
<keyword evidence="9" id="KW-0808">Transferase</keyword>
<dbReference type="CDD" id="cd00207">
    <property type="entry name" value="fer2"/>
    <property type="match status" value="1"/>
</dbReference>
<dbReference type="InterPro" id="IPR017927">
    <property type="entry name" value="FAD-bd_FR_type"/>
</dbReference>
<dbReference type="GO" id="GO:0018489">
    <property type="term" value="F:vanillate monooxygenase activity"/>
    <property type="evidence" value="ECO:0007669"/>
    <property type="project" value="UniProtKB-EC"/>
</dbReference>
<dbReference type="InterPro" id="IPR006058">
    <property type="entry name" value="2Fe2S_fd_BS"/>
</dbReference>
<keyword evidence="9" id="KW-0489">Methyltransferase</keyword>
<dbReference type="Proteomes" id="UP000006798">
    <property type="component" value="Chromosome 1"/>
</dbReference>
<keyword evidence="3" id="KW-0479">Metal-binding</keyword>
<accession>G0ERV6</accession>
<dbReference type="PRINTS" id="PR00409">
    <property type="entry name" value="PHDIOXRDTASE"/>
</dbReference>
<dbReference type="GO" id="GO:0008168">
    <property type="term" value="F:methyltransferase activity"/>
    <property type="evidence" value="ECO:0007669"/>
    <property type="project" value="UniProtKB-KW"/>
</dbReference>
<dbReference type="EC" id="1.14.13.82" evidence="9"/>
<feature type="domain" description="FAD-binding FR-type" evidence="8">
    <location>
        <begin position="1"/>
        <end position="108"/>
    </location>
</feature>
<dbReference type="EMBL" id="CP002877">
    <property type="protein sequence ID" value="AEI75384.1"/>
    <property type="molecule type" value="Genomic_DNA"/>
</dbReference>
<dbReference type="GO" id="GO:0032259">
    <property type="term" value="P:methylation"/>
    <property type="evidence" value="ECO:0007669"/>
    <property type="project" value="UniProtKB-KW"/>
</dbReference>
<keyword evidence="6" id="KW-0411">Iron-sulfur</keyword>
<evidence type="ECO:0000256" key="1">
    <source>
        <dbReference type="ARBA" id="ARBA00022630"/>
    </source>
</evidence>
<dbReference type="HOGENOM" id="CLU_003827_17_0_4"/>
<dbReference type="PROSITE" id="PS51085">
    <property type="entry name" value="2FE2S_FER_2"/>
    <property type="match status" value="1"/>
</dbReference>
<evidence type="ECO:0000259" key="8">
    <source>
        <dbReference type="PROSITE" id="PS51384"/>
    </source>
</evidence>
<dbReference type="PANTHER" id="PTHR47354">
    <property type="entry name" value="NADH OXIDOREDUCTASE HCR"/>
    <property type="match status" value="1"/>
</dbReference>
<sequence>MDTIRTVIRRKYPVAEDIIALELVAEHGGALPAFAAGAHIDLHLPARGGGKPLIRQYSLCNGPDEAGCYLLGIKREPGSRGGSLAVHDHLREGDVLTIGMPRNHFALAEGGPSLLFGAGIGITPLLAMVLQLRAARRPFTLHYFARSPAHVAFHERLVHASQAGQVHYHFGLSPEQTHDALRGAIAQATPATHVYSCGPSAFMDGVMQLARRVLPDTQIHYEYFQAAANVAGQGSADAPFEVVAARRGVHCMVPPGMSIVQALYAQGIEIEVSCEQGVCGTCMARVLEGTPDHRDVYLTEAEKATGDVVMPCCSRALTARLVLDV</sequence>
<gene>
    <name evidence="9" type="primary">vanB</name>
    <name evidence="9" type="ordered locus">CNE_1c00140</name>
</gene>
<dbReference type="GeneID" id="34308414"/>
<evidence type="ECO:0000313" key="9">
    <source>
        <dbReference type="EMBL" id="AEI75384.1"/>
    </source>
</evidence>
<evidence type="ECO:0000256" key="6">
    <source>
        <dbReference type="ARBA" id="ARBA00023014"/>
    </source>
</evidence>
<dbReference type="InterPro" id="IPR036010">
    <property type="entry name" value="2Fe-2S_ferredoxin-like_sf"/>
</dbReference>